<dbReference type="GO" id="GO:0005829">
    <property type="term" value="C:cytosol"/>
    <property type="evidence" value="ECO:0007669"/>
    <property type="project" value="TreeGrafter"/>
</dbReference>
<dbReference type="PANTHER" id="PTHR11070">
    <property type="entry name" value="UVRD / RECB / PCRA DNA HELICASE FAMILY MEMBER"/>
    <property type="match status" value="1"/>
</dbReference>
<dbReference type="GO" id="GO:0005524">
    <property type="term" value="F:ATP binding"/>
    <property type="evidence" value="ECO:0007669"/>
    <property type="project" value="UniProtKB-UniRule"/>
</dbReference>
<evidence type="ECO:0000256" key="7">
    <source>
        <dbReference type="ARBA" id="ARBA00034617"/>
    </source>
</evidence>
<evidence type="ECO:0000256" key="1">
    <source>
        <dbReference type="ARBA" id="ARBA00022649"/>
    </source>
</evidence>
<organism evidence="12 13">
    <name type="scientific">Phormidesmis priestleyi Ana</name>
    <dbReference type="NCBI Taxonomy" id="1666911"/>
    <lineage>
        <taxon>Bacteria</taxon>
        <taxon>Bacillati</taxon>
        <taxon>Cyanobacteriota</taxon>
        <taxon>Cyanophyceae</taxon>
        <taxon>Leptolyngbyales</taxon>
        <taxon>Leptolyngbyaceae</taxon>
        <taxon>Phormidesmis</taxon>
    </lineage>
</organism>
<dbReference type="InterPro" id="IPR014016">
    <property type="entry name" value="UvrD-like_ATP-bd"/>
</dbReference>
<feature type="binding site" evidence="10">
    <location>
        <begin position="251"/>
        <end position="258"/>
    </location>
    <ligand>
        <name>ATP</name>
        <dbReference type="ChEBI" id="CHEBI:30616"/>
    </ligand>
</feature>
<reference evidence="12 13" key="1">
    <citation type="submission" date="2015-09" db="EMBL/GenBank/DDBJ databases">
        <title>Identification and resolution of microdiversity through metagenomic sequencing of parallel consortia.</title>
        <authorList>
            <person name="Nelson W.C."/>
            <person name="Romine M.F."/>
            <person name="Lindemann S.R."/>
        </authorList>
    </citation>
    <scope>NUCLEOTIDE SEQUENCE [LARGE SCALE GENOMIC DNA]</scope>
    <source>
        <strain evidence="12">Ana</strain>
    </source>
</reference>
<dbReference type="Pfam" id="PF05016">
    <property type="entry name" value="ParE_toxin"/>
    <property type="match status" value="1"/>
</dbReference>
<keyword evidence="1" id="KW-1277">Toxin-antitoxin system</keyword>
<keyword evidence="4 10" id="KW-0347">Helicase</keyword>
<dbReference type="InterPro" id="IPR014017">
    <property type="entry name" value="DNA_helicase_UvrD-like_C"/>
</dbReference>
<dbReference type="Gene3D" id="3.40.50.300">
    <property type="entry name" value="P-loop containing nucleotide triphosphate hydrolases"/>
    <property type="match status" value="3"/>
</dbReference>
<dbReference type="InterPro" id="IPR007712">
    <property type="entry name" value="RelE/ParE_toxin"/>
</dbReference>
<dbReference type="GO" id="GO:0043138">
    <property type="term" value="F:3'-5' DNA helicase activity"/>
    <property type="evidence" value="ECO:0007669"/>
    <property type="project" value="UniProtKB-EC"/>
</dbReference>
<proteinExistence type="predicted"/>
<dbReference type="PATRIC" id="fig|1666911.3.peg.3080"/>
<keyword evidence="2 10" id="KW-0547">Nucleotide-binding</keyword>
<dbReference type="InterPro" id="IPR000212">
    <property type="entry name" value="DNA_helicase_UvrD/REP"/>
</dbReference>
<evidence type="ECO:0000256" key="5">
    <source>
        <dbReference type="ARBA" id="ARBA00022840"/>
    </source>
</evidence>
<keyword evidence="3 10" id="KW-0378">Hydrolase</keyword>
<dbReference type="SUPFAM" id="SSF52540">
    <property type="entry name" value="P-loop containing nucleoside triphosphate hydrolases"/>
    <property type="match status" value="1"/>
</dbReference>
<evidence type="ECO:0000259" key="11">
    <source>
        <dbReference type="PROSITE" id="PS51198"/>
    </source>
</evidence>
<feature type="domain" description="UvrD-like helicase ATP-binding" evidence="11">
    <location>
        <begin position="230"/>
        <end position="516"/>
    </location>
</feature>
<dbReference type="STRING" id="1666911.HLUCCA11_20590"/>
<accession>A0A0P8D9L3</accession>
<name>A0A0P8D9L3_9CYAN</name>
<dbReference type="GO" id="GO:0000725">
    <property type="term" value="P:recombinational repair"/>
    <property type="evidence" value="ECO:0007669"/>
    <property type="project" value="TreeGrafter"/>
</dbReference>
<dbReference type="EMBL" id="LJZR01000046">
    <property type="protein sequence ID" value="KPQ32785.1"/>
    <property type="molecule type" value="Genomic_DNA"/>
</dbReference>
<dbReference type="Gene3D" id="3.30.2310.20">
    <property type="entry name" value="RelE-like"/>
    <property type="match status" value="1"/>
</dbReference>
<evidence type="ECO:0000256" key="2">
    <source>
        <dbReference type="ARBA" id="ARBA00022741"/>
    </source>
</evidence>
<sequence>MQSTWALSFTNTFFSELLNLPQAVQKKISKQLKVLETDPISAQGDAKKLKGYTNNVYRIRIGDYRLFYSFGQGWVKLLSVRKRDERTYEIELSELDEPAPPPDSSVLEPHTKEAAAYKTPVVAQPVPPAQPVTATTDEPSLITTSLPFKLTQARLKKWQIPSEHWPAITAAPNSEALLELAIPEQYVQRVIDNLYPRPIEEIVDEREYVLKQPEDLDRFVEGSLTTFLLKIDPAQEKLKNYGKQGPILVKGGPGTGKSTLAIYRVQSLLDQGLKPVLFTTYTKALVAYSEQLLTQLLGQPLDTAGVKVATVDSLTYFYYVKTYGRPKFAKEHECMSLLELALQTADIPAENVFDQQVRRQVLERLGLTYLLQEIQDVIEGWGLTTLDEYSSIERWGRGVPLKTTIRAALWSVYQKWLNLMEDKGYLTWSQLRLKALAVVQQLAELPYQSVIIDEAQDLSPVSLRFLLALVPSLKGIYLTADASQSIYQRGFSWQQIHEDLKVTGRTLLLKRNYRNTEQIMSACATVLKDTSAGDIDCISQEPSTYQGKTPTIVLTDSNDQEGRLIHSFFMEAAKRCRLPVHGGAVLCPSTAIGKAIAQRLVEQGAEAKFVSGNDIDLNATYIKVLTLHSAKGLEFPFVAVVGLREGTLPYINPDLPDDEVETVLNEQRRLFYVGCSRAMRSLMVCGSRSNPSTFLENLTAPYWTR</sequence>
<dbReference type="EC" id="5.6.2.4" evidence="8"/>
<dbReference type="PROSITE" id="PS51198">
    <property type="entry name" value="UVRD_HELICASE_ATP_BIND"/>
    <property type="match status" value="1"/>
</dbReference>
<dbReference type="Pfam" id="PF13361">
    <property type="entry name" value="UvrD_C"/>
    <property type="match status" value="1"/>
</dbReference>
<comment type="catalytic activity">
    <reaction evidence="7">
        <text>Couples ATP hydrolysis with the unwinding of duplex DNA by translocating in the 3'-5' direction.</text>
        <dbReference type="EC" id="5.6.2.4"/>
    </reaction>
</comment>
<keyword evidence="6" id="KW-0413">Isomerase</keyword>
<keyword evidence="5 10" id="KW-0067">ATP-binding</keyword>
<dbReference type="GO" id="GO:0016887">
    <property type="term" value="F:ATP hydrolysis activity"/>
    <property type="evidence" value="ECO:0007669"/>
    <property type="project" value="RHEA"/>
</dbReference>
<gene>
    <name evidence="12" type="ORF">HLUCCA11_20590</name>
</gene>
<protein>
    <recommendedName>
        <fullName evidence="8">DNA 3'-5' helicase</fullName>
        <ecNumber evidence="8">5.6.2.4</ecNumber>
    </recommendedName>
</protein>
<dbReference type="SUPFAM" id="SSF143011">
    <property type="entry name" value="RelE-like"/>
    <property type="match status" value="1"/>
</dbReference>
<evidence type="ECO:0000256" key="4">
    <source>
        <dbReference type="ARBA" id="ARBA00022806"/>
    </source>
</evidence>
<evidence type="ECO:0000256" key="9">
    <source>
        <dbReference type="ARBA" id="ARBA00048988"/>
    </source>
</evidence>
<evidence type="ECO:0000313" key="13">
    <source>
        <dbReference type="Proteomes" id="UP000050465"/>
    </source>
</evidence>
<dbReference type="AlphaFoldDB" id="A0A0P8D9L3"/>
<dbReference type="InterPro" id="IPR027417">
    <property type="entry name" value="P-loop_NTPase"/>
</dbReference>
<evidence type="ECO:0000256" key="6">
    <source>
        <dbReference type="ARBA" id="ARBA00023235"/>
    </source>
</evidence>
<dbReference type="GO" id="GO:0003677">
    <property type="term" value="F:DNA binding"/>
    <property type="evidence" value="ECO:0007669"/>
    <property type="project" value="InterPro"/>
</dbReference>
<evidence type="ECO:0000256" key="8">
    <source>
        <dbReference type="ARBA" id="ARBA00034808"/>
    </source>
</evidence>
<dbReference type="PANTHER" id="PTHR11070:SF45">
    <property type="entry name" value="DNA 3'-5' HELICASE"/>
    <property type="match status" value="1"/>
</dbReference>
<evidence type="ECO:0000256" key="3">
    <source>
        <dbReference type="ARBA" id="ARBA00022801"/>
    </source>
</evidence>
<evidence type="ECO:0000256" key="10">
    <source>
        <dbReference type="PROSITE-ProRule" id="PRU00560"/>
    </source>
</evidence>
<dbReference type="Pfam" id="PF00580">
    <property type="entry name" value="UvrD-helicase"/>
    <property type="match status" value="1"/>
</dbReference>
<dbReference type="InterPro" id="IPR035093">
    <property type="entry name" value="RelE/ParE_toxin_dom_sf"/>
</dbReference>
<dbReference type="Proteomes" id="UP000050465">
    <property type="component" value="Unassembled WGS sequence"/>
</dbReference>
<comment type="catalytic activity">
    <reaction evidence="9">
        <text>ATP + H2O = ADP + phosphate + H(+)</text>
        <dbReference type="Rhea" id="RHEA:13065"/>
        <dbReference type="ChEBI" id="CHEBI:15377"/>
        <dbReference type="ChEBI" id="CHEBI:15378"/>
        <dbReference type="ChEBI" id="CHEBI:30616"/>
        <dbReference type="ChEBI" id="CHEBI:43474"/>
        <dbReference type="ChEBI" id="CHEBI:456216"/>
        <dbReference type="EC" id="5.6.2.4"/>
    </reaction>
</comment>
<comment type="caution">
    <text evidence="12">The sequence shown here is derived from an EMBL/GenBank/DDBJ whole genome shotgun (WGS) entry which is preliminary data.</text>
</comment>
<evidence type="ECO:0000313" key="12">
    <source>
        <dbReference type="EMBL" id="KPQ32785.1"/>
    </source>
</evidence>